<gene>
    <name evidence="1" type="ORF">PCOR1329_LOCUS65751</name>
</gene>
<proteinExistence type="predicted"/>
<dbReference type="Proteomes" id="UP001189429">
    <property type="component" value="Unassembled WGS sequence"/>
</dbReference>
<reference evidence="1" key="1">
    <citation type="submission" date="2023-10" db="EMBL/GenBank/DDBJ databases">
        <authorList>
            <person name="Chen Y."/>
            <person name="Shah S."/>
            <person name="Dougan E. K."/>
            <person name="Thang M."/>
            <person name="Chan C."/>
        </authorList>
    </citation>
    <scope>NUCLEOTIDE SEQUENCE [LARGE SCALE GENOMIC DNA]</scope>
</reference>
<comment type="caution">
    <text evidence="1">The sequence shown here is derived from an EMBL/GenBank/DDBJ whole genome shotgun (WGS) entry which is preliminary data.</text>
</comment>
<organism evidence="1 2">
    <name type="scientific">Prorocentrum cordatum</name>
    <dbReference type="NCBI Taxonomy" id="2364126"/>
    <lineage>
        <taxon>Eukaryota</taxon>
        <taxon>Sar</taxon>
        <taxon>Alveolata</taxon>
        <taxon>Dinophyceae</taxon>
        <taxon>Prorocentrales</taxon>
        <taxon>Prorocentraceae</taxon>
        <taxon>Prorocentrum</taxon>
    </lineage>
</organism>
<accession>A0ABN9WBB7</accession>
<feature type="non-terminal residue" evidence="1">
    <location>
        <position position="333"/>
    </location>
</feature>
<keyword evidence="2" id="KW-1185">Reference proteome</keyword>
<dbReference type="EMBL" id="CAUYUJ010018428">
    <property type="protein sequence ID" value="CAK0883562.1"/>
    <property type="molecule type" value="Genomic_DNA"/>
</dbReference>
<sequence>AGPITGIVMAARARRRAVVTLAGGVSIVAFILEDWRWADFAAKWRGSHARTLARVPGSGAPRSWFSVTETAKEMPNPQIGRPVRLLADARGGPVQHRESWKARKRFRTSDYVVSEHRALSVVLEDLATIDEVSVANLVGVERLVRKMQLIEHFWEEKQRGHDTAQQRLPQEEISALMGGTGATSRPGSMVCPALLGVVRKELERVSQLKKNARELWEEAKAASGAEVEDVRGRRGGVGAERQRARAAGAFCAAGGGVAQRLQRRCLARLAESVAQLGPPPGNLQPSAALRELQSALSYDGSLSTKTEAMRVSRLSLPLSGNRPAALERPLESE</sequence>
<name>A0ABN9WBB7_9DINO</name>
<evidence type="ECO:0000313" key="2">
    <source>
        <dbReference type="Proteomes" id="UP001189429"/>
    </source>
</evidence>
<protein>
    <submittedName>
        <fullName evidence="1">Uncharacterized protein</fullName>
    </submittedName>
</protein>
<feature type="non-terminal residue" evidence="1">
    <location>
        <position position="1"/>
    </location>
</feature>
<evidence type="ECO:0000313" key="1">
    <source>
        <dbReference type="EMBL" id="CAK0883562.1"/>
    </source>
</evidence>